<dbReference type="GO" id="GO:0042781">
    <property type="term" value="F:3'-tRNA processing endoribonuclease activity"/>
    <property type="evidence" value="ECO:0007669"/>
    <property type="project" value="TreeGrafter"/>
</dbReference>
<gene>
    <name evidence="2" type="ORF">CEPID_10060</name>
</gene>
<organism evidence="2 3">
    <name type="scientific">Corynebacterium epidermidicanis</name>
    <dbReference type="NCBI Taxonomy" id="1050174"/>
    <lineage>
        <taxon>Bacteria</taxon>
        <taxon>Bacillati</taxon>
        <taxon>Actinomycetota</taxon>
        <taxon>Actinomycetes</taxon>
        <taxon>Mycobacteriales</taxon>
        <taxon>Corynebacteriaceae</taxon>
        <taxon>Corynebacterium</taxon>
    </lineage>
</organism>
<dbReference type="InterPro" id="IPR001279">
    <property type="entry name" value="Metallo-B-lactamas"/>
</dbReference>
<dbReference type="OrthoDB" id="9800940at2"/>
<feature type="domain" description="Metallo-beta-lactamase" evidence="1">
    <location>
        <begin position="32"/>
        <end position="223"/>
    </location>
</feature>
<dbReference type="PANTHER" id="PTHR46018">
    <property type="entry name" value="ZINC PHOSPHODIESTERASE ELAC PROTEIN 1"/>
    <property type="match status" value="1"/>
</dbReference>
<dbReference type="RefSeq" id="WP_047240807.1">
    <property type="nucleotide sequence ID" value="NZ_CP011541.1"/>
</dbReference>
<reference evidence="2 3" key="1">
    <citation type="submission" date="2015-05" db="EMBL/GenBank/DDBJ databases">
        <title>Complete genome sequence of Corynebacterium epidermidicanis DSM 45586, isolated from the skin of a dog suffering from pruritus.</title>
        <authorList>
            <person name="Ruckert C."/>
            <person name="Albersmeier A."/>
            <person name="Winkler A."/>
            <person name="Tauch A."/>
        </authorList>
    </citation>
    <scope>NUCLEOTIDE SEQUENCE [LARGE SCALE GENOMIC DNA]</scope>
    <source>
        <strain evidence="2 3">DSM 45586</strain>
    </source>
</reference>
<accession>A0A0G3GRN1</accession>
<dbReference type="KEGG" id="cei:CEPID_10060"/>
<keyword evidence="2" id="KW-0378">Hydrolase</keyword>
<dbReference type="CDD" id="cd07716">
    <property type="entry name" value="RNaseZ_short-form-like_MBL-fold"/>
    <property type="match status" value="1"/>
</dbReference>
<dbReference type="Proteomes" id="UP000035368">
    <property type="component" value="Chromosome"/>
</dbReference>
<dbReference type="SUPFAM" id="SSF56281">
    <property type="entry name" value="Metallo-hydrolase/oxidoreductase"/>
    <property type="match status" value="1"/>
</dbReference>
<dbReference type="STRING" id="1050174.CEPID_10060"/>
<sequence>MKLTIIGCSGSLGSPAGPASGYLVQAPGAPGVLMDMGPGVLAELQKVVNPSEVHVVFSHLHADHCLDFPSLTVWRRYHPSLAAQGRNLLFGPAATVEKLGRLTSDAEGHVDEMADTFAFTPWQARRAELIDRVQITPFPTVHPIESYGLRLVEATTGKVIAYSGDSAYTEELVACAQGADVFLCEATWGATSMGKAPDMHMCGGEAGLLASRAGVKQLILVHIPPWGDPEGAVRAARENFDGEVIVGEAGMEFEI</sequence>
<keyword evidence="3" id="KW-1185">Reference proteome</keyword>
<dbReference type="PATRIC" id="fig|1050174.4.peg.2029"/>
<proteinExistence type="predicted"/>
<evidence type="ECO:0000313" key="2">
    <source>
        <dbReference type="EMBL" id="AKK03851.1"/>
    </source>
</evidence>
<protein>
    <submittedName>
        <fullName evidence="2">Metal-dependent hydrolase, beta-lactamase superfamily III</fullName>
    </submittedName>
</protein>
<dbReference type="Pfam" id="PF12706">
    <property type="entry name" value="Lactamase_B_2"/>
    <property type="match status" value="1"/>
</dbReference>
<dbReference type="PANTHER" id="PTHR46018:SF4">
    <property type="entry name" value="METALLO-HYDROLASE YHFI-RELATED"/>
    <property type="match status" value="1"/>
</dbReference>
<evidence type="ECO:0000313" key="3">
    <source>
        <dbReference type="Proteomes" id="UP000035368"/>
    </source>
</evidence>
<dbReference type="InterPro" id="IPR036866">
    <property type="entry name" value="RibonucZ/Hydroxyglut_hydro"/>
</dbReference>
<dbReference type="EMBL" id="CP011541">
    <property type="protein sequence ID" value="AKK03851.1"/>
    <property type="molecule type" value="Genomic_DNA"/>
</dbReference>
<dbReference type="Gene3D" id="3.60.15.10">
    <property type="entry name" value="Ribonuclease Z/Hydroxyacylglutathione hydrolase-like"/>
    <property type="match status" value="1"/>
</dbReference>
<name>A0A0G3GRN1_9CORY</name>
<dbReference type="AlphaFoldDB" id="A0A0G3GRN1"/>
<evidence type="ECO:0000259" key="1">
    <source>
        <dbReference type="Pfam" id="PF12706"/>
    </source>
</evidence>